<dbReference type="HOGENOM" id="CLU_2123558_0_0_1"/>
<dbReference type="PANTHER" id="PTHR10170">
    <property type="entry name" value="HUNTINGTON DISEASE PROTEIN"/>
    <property type="match status" value="1"/>
</dbReference>
<dbReference type="Pfam" id="PF20927">
    <property type="entry name" value="Htt_C-HEAT"/>
    <property type="match status" value="1"/>
</dbReference>
<dbReference type="AlphaFoldDB" id="N6TND6"/>
<dbReference type="EMBL" id="KB741285">
    <property type="protein sequence ID" value="ENN70755.1"/>
    <property type="molecule type" value="Genomic_DNA"/>
</dbReference>
<dbReference type="InterPro" id="IPR048413">
    <property type="entry name" value="Htt_C-HEAT_rpt"/>
</dbReference>
<sequence length="114" mass="12861">MSICIIVVGHCALRNLHLALPLLGNISDKTSILGWTTRQQFEETWMCMLSVLCTPLDNVDLTDINIARRASTLAMKAITDQLLQTLRYPVLGNKNVSKLIHVSRNRQFPDTTIR</sequence>
<name>N6TND6_DENPD</name>
<proteinExistence type="predicted"/>
<dbReference type="InterPro" id="IPR028426">
    <property type="entry name" value="Huntingtin_fam"/>
</dbReference>
<dbReference type="OrthoDB" id="10065698at2759"/>
<dbReference type="GO" id="GO:0005737">
    <property type="term" value="C:cytoplasm"/>
    <property type="evidence" value="ECO:0007669"/>
    <property type="project" value="TreeGrafter"/>
</dbReference>
<reference evidence="1" key="1">
    <citation type="journal article" date="2013" name="Genome Biol.">
        <title>Draft genome of the mountain pine beetle, Dendroctonus ponderosae Hopkins, a major forest pest.</title>
        <authorList>
            <person name="Keeling C.I."/>
            <person name="Yuen M.M."/>
            <person name="Liao N.Y."/>
            <person name="Docking T.R."/>
            <person name="Chan S.K."/>
            <person name="Taylor G.A."/>
            <person name="Palmquist D.L."/>
            <person name="Jackman S.D."/>
            <person name="Nguyen A."/>
            <person name="Li M."/>
            <person name="Henderson H."/>
            <person name="Janes J.K."/>
            <person name="Zhao Y."/>
            <person name="Pandoh P."/>
            <person name="Moore R."/>
            <person name="Sperling F.A."/>
            <person name="Huber D.P."/>
            <person name="Birol I."/>
            <person name="Jones S.J."/>
            <person name="Bohlmann J."/>
        </authorList>
    </citation>
    <scope>NUCLEOTIDE SEQUENCE</scope>
</reference>
<protein>
    <submittedName>
        <fullName evidence="1">Uncharacterized protein</fullName>
    </submittedName>
</protein>
<gene>
    <name evidence="1" type="ORF">YQE_12544</name>
</gene>
<evidence type="ECO:0000313" key="1">
    <source>
        <dbReference type="EMBL" id="ENN70755.1"/>
    </source>
</evidence>
<dbReference type="PANTHER" id="PTHR10170:SF10">
    <property type="entry name" value="HUNTINGTIN"/>
    <property type="match status" value="1"/>
</dbReference>
<accession>N6TND6</accession>
<feature type="non-terminal residue" evidence="1">
    <location>
        <position position="1"/>
    </location>
</feature>
<organism evidence="1">
    <name type="scientific">Dendroctonus ponderosae</name>
    <name type="common">Mountain pine beetle</name>
    <dbReference type="NCBI Taxonomy" id="77166"/>
    <lineage>
        <taxon>Eukaryota</taxon>
        <taxon>Metazoa</taxon>
        <taxon>Ecdysozoa</taxon>
        <taxon>Arthropoda</taxon>
        <taxon>Hexapoda</taxon>
        <taxon>Insecta</taxon>
        <taxon>Pterygota</taxon>
        <taxon>Neoptera</taxon>
        <taxon>Endopterygota</taxon>
        <taxon>Coleoptera</taxon>
        <taxon>Polyphaga</taxon>
        <taxon>Cucujiformia</taxon>
        <taxon>Curculionidae</taxon>
        <taxon>Scolytinae</taxon>
        <taxon>Dendroctonus</taxon>
    </lineage>
</organism>